<evidence type="ECO:0000313" key="3">
    <source>
        <dbReference type="Proteomes" id="UP000177208"/>
    </source>
</evidence>
<gene>
    <name evidence="2" type="ORF">A2774_00955</name>
</gene>
<dbReference type="SUPFAM" id="SSF82771">
    <property type="entry name" value="GIY-YIG endonuclease"/>
    <property type="match status" value="1"/>
</dbReference>
<sequence>MYYLYILKSDKYKKTYIGISQNLSDRLVKHNKGWSKSTKPYIPWKIVYQEKYLDKRKAYKGEYYLKNPKGFLEKKSIISRFI</sequence>
<dbReference type="PROSITE" id="PS50164">
    <property type="entry name" value="GIY_YIG"/>
    <property type="match status" value="1"/>
</dbReference>
<dbReference type="InterPro" id="IPR000305">
    <property type="entry name" value="GIY-YIG_endonuc"/>
</dbReference>
<dbReference type="Gene3D" id="3.40.1440.10">
    <property type="entry name" value="GIY-YIG endonuclease"/>
    <property type="match status" value="1"/>
</dbReference>
<evidence type="ECO:0000313" key="2">
    <source>
        <dbReference type="EMBL" id="OGK17542.1"/>
    </source>
</evidence>
<comment type="caution">
    <text evidence="2">The sequence shown here is derived from an EMBL/GenBank/DDBJ whole genome shotgun (WGS) entry which is preliminary data.</text>
</comment>
<protein>
    <recommendedName>
        <fullName evidence="1">GIY-YIG domain-containing protein</fullName>
    </recommendedName>
</protein>
<accession>A0A1F7GGB4</accession>
<proteinExistence type="predicted"/>
<name>A0A1F7GGB4_9BACT</name>
<dbReference type="Proteomes" id="UP000177208">
    <property type="component" value="Unassembled WGS sequence"/>
</dbReference>
<feature type="domain" description="GIY-YIG" evidence="1">
    <location>
        <begin position="1"/>
        <end position="77"/>
    </location>
</feature>
<dbReference type="CDD" id="cd10449">
    <property type="entry name" value="GIY-YIG_SLX1_like"/>
    <property type="match status" value="1"/>
</dbReference>
<evidence type="ECO:0000259" key="1">
    <source>
        <dbReference type="PROSITE" id="PS50164"/>
    </source>
</evidence>
<dbReference type="Pfam" id="PF01541">
    <property type="entry name" value="GIY-YIG"/>
    <property type="match status" value="1"/>
</dbReference>
<reference evidence="2 3" key="1">
    <citation type="journal article" date="2016" name="Nat. Commun.">
        <title>Thousands of microbial genomes shed light on interconnected biogeochemical processes in an aquifer system.</title>
        <authorList>
            <person name="Anantharaman K."/>
            <person name="Brown C.T."/>
            <person name="Hug L.A."/>
            <person name="Sharon I."/>
            <person name="Castelle C.J."/>
            <person name="Probst A.J."/>
            <person name="Thomas B.C."/>
            <person name="Singh A."/>
            <person name="Wilkins M.J."/>
            <person name="Karaoz U."/>
            <person name="Brodie E.L."/>
            <person name="Williams K.H."/>
            <person name="Hubbard S.S."/>
            <person name="Banfield J.F."/>
        </authorList>
    </citation>
    <scope>NUCLEOTIDE SEQUENCE [LARGE SCALE GENOMIC DNA]</scope>
</reference>
<dbReference type="InterPro" id="IPR035901">
    <property type="entry name" value="GIY-YIG_endonuc_sf"/>
</dbReference>
<dbReference type="EMBL" id="MFZG01000005">
    <property type="protein sequence ID" value="OGK17542.1"/>
    <property type="molecule type" value="Genomic_DNA"/>
</dbReference>
<dbReference type="AlphaFoldDB" id="A0A1F7GGB4"/>
<organism evidence="2 3">
    <name type="scientific">Candidatus Roizmanbacteria bacterium RIFCSPHIGHO2_01_FULL_39_12c</name>
    <dbReference type="NCBI Taxonomy" id="1802031"/>
    <lineage>
        <taxon>Bacteria</taxon>
        <taxon>Candidatus Roizmaniibacteriota</taxon>
    </lineage>
</organism>